<dbReference type="FunFam" id="3.30.70.270:FF:000001">
    <property type="entry name" value="Diguanylate cyclase domain protein"/>
    <property type="match status" value="1"/>
</dbReference>
<dbReference type="PROSITE" id="PS50883">
    <property type="entry name" value="EAL"/>
    <property type="match status" value="1"/>
</dbReference>
<sequence>MTTKEPTLIDGSCAEWAVHPRLREALAEGGLGMANQELGQKLLAAAPDAVLLVDGQGTIVLANAAAQALTGYDPQALVGRSLDVLLPPEVAARHRVWVQQFFRHPCARPMGRVPHLRLRHRRGHEVPVDVALNVCEVAGAACAVVFVRDATQSRRMAELLHHQATHDALTGLFNRAQLHEWLELTARQAQRAQRRGAVLLIDLDDFKAINDGYGHHAGDRVLIEVARRLRRHVRAADVVARLGGDEFVVVLSDVSDPQAALAVGDKLLRALTEPVELEAVEVAVGASIGVALFPDDAQAAEALLRAADLAMYAAKEGGRRGVARYEPSMGDALDQRVRLQQRLQQALRRGGLTLHYQPQMEVADGRVHVVEALLRWHDAELGAVPPQRCIAAAEASGLIVALGDWVLDEACRQARCWRDQGADLRVAVNLSAQQFRLPDLPQRVQATLQRHALEGAALELEITESQAMNNPAQACAKLQQLVSLGVVIALDDFGTGHSSLAQLKRLPLHRIKIDRDFVRGVTHDAMDDAVVRGVAQLARLLQLQTVAEGVETEEQRGHVIRCGVTSIQGWWLAPALPAEELGRWLQDRAGEPCLPRSAAPATRPT</sequence>
<dbReference type="SMART" id="SM00052">
    <property type="entry name" value="EAL"/>
    <property type="match status" value="1"/>
</dbReference>
<accession>A0A554W7T1</accession>
<dbReference type="InterPro" id="IPR001633">
    <property type="entry name" value="EAL_dom"/>
</dbReference>
<evidence type="ECO:0000259" key="1">
    <source>
        <dbReference type="PROSITE" id="PS50112"/>
    </source>
</evidence>
<dbReference type="Pfam" id="PF00563">
    <property type="entry name" value="EAL"/>
    <property type="match status" value="1"/>
</dbReference>
<dbReference type="CDD" id="cd01949">
    <property type="entry name" value="GGDEF"/>
    <property type="match status" value="1"/>
</dbReference>
<evidence type="ECO:0000259" key="3">
    <source>
        <dbReference type="PROSITE" id="PS50887"/>
    </source>
</evidence>
<dbReference type="Pfam" id="PF00989">
    <property type="entry name" value="PAS"/>
    <property type="match status" value="1"/>
</dbReference>
<dbReference type="PROSITE" id="PS50112">
    <property type="entry name" value="PAS"/>
    <property type="match status" value="1"/>
</dbReference>
<dbReference type="RefSeq" id="WP_246100616.1">
    <property type="nucleotide sequence ID" value="NZ_VJNB01000006.1"/>
</dbReference>
<dbReference type="InterPro" id="IPR013767">
    <property type="entry name" value="PAS_fold"/>
</dbReference>
<dbReference type="InterPro" id="IPR035919">
    <property type="entry name" value="EAL_sf"/>
</dbReference>
<comment type="caution">
    <text evidence="4">The sequence shown here is derived from an EMBL/GenBank/DDBJ whole genome shotgun (WGS) entry which is preliminary data.</text>
</comment>
<dbReference type="NCBIfam" id="TIGR00229">
    <property type="entry name" value="sensory_box"/>
    <property type="match status" value="1"/>
</dbReference>
<dbReference type="AlphaFoldDB" id="A0A554W7T1"/>
<dbReference type="PROSITE" id="PS50887">
    <property type="entry name" value="GGDEF"/>
    <property type="match status" value="1"/>
</dbReference>
<dbReference type="InterPro" id="IPR052155">
    <property type="entry name" value="Biofilm_reg_signaling"/>
</dbReference>
<dbReference type="InterPro" id="IPR000160">
    <property type="entry name" value="GGDEF_dom"/>
</dbReference>
<reference evidence="4 5" key="1">
    <citation type="submission" date="2019-07" db="EMBL/GenBank/DDBJ databases">
        <title>Tepidimonas alkaliphilus YIM 72238 draft genome.</title>
        <authorList>
            <person name="Da Costa M.S."/>
            <person name="Froufe H.J.C."/>
            <person name="Egas C."/>
            <person name="Albuquerque L."/>
        </authorList>
    </citation>
    <scope>NUCLEOTIDE SEQUENCE [LARGE SCALE GENOMIC DNA]</scope>
    <source>
        <strain evidence="4 5">YIM 72238</strain>
    </source>
</reference>
<keyword evidence="5" id="KW-1185">Reference proteome</keyword>
<dbReference type="CDD" id="cd00130">
    <property type="entry name" value="PAS"/>
    <property type="match status" value="1"/>
</dbReference>
<dbReference type="InterPro" id="IPR000014">
    <property type="entry name" value="PAS"/>
</dbReference>
<dbReference type="Gene3D" id="3.20.20.450">
    <property type="entry name" value="EAL domain"/>
    <property type="match status" value="1"/>
</dbReference>
<dbReference type="GO" id="GO:0006355">
    <property type="term" value="P:regulation of DNA-templated transcription"/>
    <property type="evidence" value="ECO:0007669"/>
    <property type="project" value="InterPro"/>
</dbReference>
<feature type="domain" description="PAS" evidence="1">
    <location>
        <begin position="35"/>
        <end position="105"/>
    </location>
</feature>
<dbReference type="Pfam" id="PF00990">
    <property type="entry name" value="GGDEF"/>
    <property type="match status" value="1"/>
</dbReference>
<dbReference type="InterPro" id="IPR035965">
    <property type="entry name" value="PAS-like_dom_sf"/>
</dbReference>
<dbReference type="EMBL" id="VJNB01000006">
    <property type="protein sequence ID" value="TSE19637.1"/>
    <property type="molecule type" value="Genomic_DNA"/>
</dbReference>
<dbReference type="Proteomes" id="UP000315736">
    <property type="component" value="Unassembled WGS sequence"/>
</dbReference>
<dbReference type="SMART" id="SM00267">
    <property type="entry name" value="GGDEF"/>
    <property type="match status" value="1"/>
</dbReference>
<name>A0A554W7T1_9BURK</name>
<organism evidence="4 5">
    <name type="scientific">Tepidimonas alkaliphilus</name>
    <dbReference type="NCBI Taxonomy" id="2588942"/>
    <lineage>
        <taxon>Bacteria</taxon>
        <taxon>Pseudomonadati</taxon>
        <taxon>Pseudomonadota</taxon>
        <taxon>Betaproteobacteria</taxon>
        <taxon>Burkholderiales</taxon>
        <taxon>Tepidimonas</taxon>
    </lineage>
</organism>
<dbReference type="GO" id="GO:0003824">
    <property type="term" value="F:catalytic activity"/>
    <property type="evidence" value="ECO:0007669"/>
    <property type="project" value="UniProtKB-ARBA"/>
</dbReference>
<dbReference type="Gene3D" id="3.30.70.270">
    <property type="match status" value="1"/>
</dbReference>
<dbReference type="SUPFAM" id="SSF55785">
    <property type="entry name" value="PYP-like sensor domain (PAS domain)"/>
    <property type="match status" value="1"/>
</dbReference>
<feature type="domain" description="GGDEF" evidence="3">
    <location>
        <begin position="194"/>
        <end position="327"/>
    </location>
</feature>
<proteinExistence type="predicted"/>
<dbReference type="InterPro" id="IPR043128">
    <property type="entry name" value="Rev_trsase/Diguanyl_cyclase"/>
</dbReference>
<protein>
    <submittedName>
        <fullName evidence="4">Putative signaling protein</fullName>
    </submittedName>
</protein>
<dbReference type="CDD" id="cd01948">
    <property type="entry name" value="EAL"/>
    <property type="match status" value="1"/>
</dbReference>
<dbReference type="Gene3D" id="3.30.450.20">
    <property type="entry name" value="PAS domain"/>
    <property type="match status" value="1"/>
</dbReference>
<evidence type="ECO:0000313" key="5">
    <source>
        <dbReference type="Proteomes" id="UP000315736"/>
    </source>
</evidence>
<dbReference type="SUPFAM" id="SSF55073">
    <property type="entry name" value="Nucleotide cyclase"/>
    <property type="match status" value="1"/>
</dbReference>
<gene>
    <name evidence="4" type="ORF">Talka_01356</name>
</gene>
<dbReference type="InterPro" id="IPR029787">
    <property type="entry name" value="Nucleotide_cyclase"/>
</dbReference>
<dbReference type="PANTHER" id="PTHR44757:SF2">
    <property type="entry name" value="BIOFILM ARCHITECTURE MAINTENANCE PROTEIN MBAA"/>
    <property type="match status" value="1"/>
</dbReference>
<evidence type="ECO:0000259" key="2">
    <source>
        <dbReference type="PROSITE" id="PS50883"/>
    </source>
</evidence>
<evidence type="ECO:0000313" key="4">
    <source>
        <dbReference type="EMBL" id="TSE19637.1"/>
    </source>
</evidence>
<dbReference type="SMART" id="SM00091">
    <property type="entry name" value="PAS"/>
    <property type="match status" value="1"/>
</dbReference>
<dbReference type="NCBIfam" id="TIGR00254">
    <property type="entry name" value="GGDEF"/>
    <property type="match status" value="1"/>
</dbReference>
<dbReference type="SUPFAM" id="SSF141868">
    <property type="entry name" value="EAL domain-like"/>
    <property type="match status" value="1"/>
</dbReference>
<feature type="domain" description="EAL" evidence="2">
    <location>
        <begin position="336"/>
        <end position="589"/>
    </location>
</feature>
<dbReference type="PANTHER" id="PTHR44757">
    <property type="entry name" value="DIGUANYLATE CYCLASE DGCP"/>
    <property type="match status" value="1"/>
</dbReference>